<dbReference type="InterPro" id="IPR046345">
    <property type="entry name" value="TraB_PrgY-like"/>
</dbReference>
<dbReference type="AlphaFoldDB" id="A0A975F1B0"/>
<dbReference type="EMBL" id="CP054257">
    <property type="protein sequence ID" value="QTQ12547.1"/>
    <property type="molecule type" value="Genomic_DNA"/>
</dbReference>
<accession>A0A975F1B0</accession>
<evidence type="ECO:0000313" key="3">
    <source>
        <dbReference type="Proteomes" id="UP000671995"/>
    </source>
</evidence>
<organism evidence="2 3">
    <name type="scientific">Treponema parvum</name>
    <dbReference type="NCBI Taxonomy" id="138851"/>
    <lineage>
        <taxon>Bacteria</taxon>
        <taxon>Pseudomonadati</taxon>
        <taxon>Spirochaetota</taxon>
        <taxon>Spirochaetia</taxon>
        <taxon>Spirochaetales</taxon>
        <taxon>Treponemataceae</taxon>
        <taxon>Treponema</taxon>
    </lineage>
</organism>
<feature type="transmembrane region" description="Helical" evidence="1">
    <location>
        <begin position="374"/>
        <end position="399"/>
    </location>
</feature>
<dbReference type="InterPro" id="IPR005230">
    <property type="entry name" value="TraB_bac"/>
</dbReference>
<feature type="transmembrane region" description="Helical" evidence="1">
    <location>
        <begin position="328"/>
        <end position="345"/>
    </location>
</feature>
<dbReference type="PANTHER" id="PTHR21530">
    <property type="entry name" value="PHEROMONE SHUTDOWN PROTEIN"/>
    <property type="match status" value="1"/>
</dbReference>
<dbReference type="Proteomes" id="UP000671995">
    <property type="component" value="Chromosome"/>
</dbReference>
<proteinExistence type="predicted"/>
<reference evidence="2" key="2">
    <citation type="journal article" date="2021" name="Microbiol. Resour. Announc.">
        <title>Complete Genome Sequences of Three Human Oral Treponema parvum Isolates.</title>
        <authorList>
            <person name="Zeng H."/>
            <person name="Watt R.M."/>
        </authorList>
    </citation>
    <scope>NUCLEOTIDE SEQUENCE</scope>
    <source>
        <strain evidence="2">ATCC 700773</strain>
    </source>
</reference>
<keyword evidence="1" id="KW-0812">Transmembrane</keyword>
<sequence>MSEIDGGASGTNRTEKRLFLNGREFILIGTAHISPESVEEVQNAVSKIAPDCVAVELDQKRYEAMINPSSWRNLDIVSVLKKKEGFLLLANLVLSSFQRRMGQNIGIRPGDEMKAAVEKASEMNIPVAMVDRPIHITLRRAWLKNSLWGKSKLVSALLASAFSNEKVSAEQIESLKKSNEMDSMMAELAEFMPVVKEVLIDERDRFLASHIWTAEGNKILAVIGAGHLAGVQKHLESIAAGLETSDTTDIETLPEQKISAKVLAWIIPSVIVALIAAGFLFGGIDTGKAMVGSWILWNALLSALGAALAFGHPLTVICAGIAAPITSLSPFIGAGMVSGLVQAIVRKPKVSDMESIQTDIMSLKGIYKNRISRVLLVFLLSSLGSSIGTFVAGASFVGLSGLFSK</sequence>
<dbReference type="PANTHER" id="PTHR21530:SF7">
    <property type="entry name" value="TRAB DOMAIN-CONTAINING PROTEIN"/>
    <property type="match status" value="1"/>
</dbReference>
<dbReference type="NCBIfam" id="TIGR00261">
    <property type="entry name" value="traB"/>
    <property type="match status" value="1"/>
</dbReference>
<keyword evidence="1" id="KW-1133">Transmembrane helix</keyword>
<gene>
    <name evidence="2" type="ORF">HRI96_10260</name>
</gene>
<dbReference type="Pfam" id="PF01963">
    <property type="entry name" value="TraB_PrgY_gumN"/>
    <property type="match status" value="1"/>
</dbReference>
<evidence type="ECO:0000256" key="1">
    <source>
        <dbReference type="SAM" id="Phobius"/>
    </source>
</evidence>
<reference evidence="2" key="1">
    <citation type="submission" date="2020-05" db="EMBL/GenBank/DDBJ databases">
        <authorList>
            <person name="Zeng H."/>
            <person name="Chan Y.K."/>
            <person name="Watt R.M."/>
        </authorList>
    </citation>
    <scope>NUCLEOTIDE SEQUENCE</scope>
    <source>
        <strain evidence="2">ATCC 700773</strain>
    </source>
</reference>
<keyword evidence="1" id="KW-0472">Membrane</keyword>
<name>A0A975F1B0_9SPIR</name>
<feature type="transmembrane region" description="Helical" evidence="1">
    <location>
        <begin position="262"/>
        <end position="282"/>
    </location>
</feature>
<dbReference type="CDD" id="cd14726">
    <property type="entry name" value="TraB_PrgY-like"/>
    <property type="match status" value="1"/>
</dbReference>
<evidence type="ECO:0000313" key="2">
    <source>
        <dbReference type="EMBL" id="QTQ12547.1"/>
    </source>
</evidence>
<dbReference type="InterPro" id="IPR002816">
    <property type="entry name" value="TraB/PrgY/GumN_fam"/>
</dbReference>
<protein>
    <submittedName>
        <fullName evidence="2">TraB/GumN family protein</fullName>
    </submittedName>
</protein>
<dbReference type="RefSeq" id="WP_210117259.1">
    <property type="nucleotide sequence ID" value="NZ_CP054257.1"/>
</dbReference>
<feature type="transmembrane region" description="Helical" evidence="1">
    <location>
        <begin position="294"/>
        <end position="322"/>
    </location>
</feature>